<evidence type="ECO:0000256" key="5">
    <source>
        <dbReference type="SAM" id="Coils"/>
    </source>
</evidence>
<dbReference type="InterPro" id="IPR047057">
    <property type="entry name" value="MerR_fam"/>
</dbReference>
<sequence length="115" mass="13155">MLIGDLSRRTGVSTRALRHYEDQGLLRPERDTSGYRRYDEHDITRVAQIRTMLAAGMNTAAICRFLDCARSEEDGVRLEMCPDLRAQLDALQERLESESRRIRVTQERLGALTGC</sequence>
<dbReference type="PROSITE" id="PS50937">
    <property type="entry name" value="HTH_MERR_2"/>
    <property type="match status" value="1"/>
</dbReference>
<feature type="domain" description="HTH merR-type" evidence="6">
    <location>
        <begin position="1"/>
        <end position="68"/>
    </location>
</feature>
<keyword evidence="5" id="KW-0175">Coiled coil</keyword>
<dbReference type="EMBL" id="BMFY01000001">
    <property type="protein sequence ID" value="GGA02607.1"/>
    <property type="molecule type" value="Genomic_DNA"/>
</dbReference>
<dbReference type="GO" id="GO:0003677">
    <property type="term" value="F:DNA binding"/>
    <property type="evidence" value="ECO:0007669"/>
    <property type="project" value="UniProtKB-KW"/>
</dbReference>
<organism evidence="7 8">
    <name type="scientific">Sediminivirga luteola</name>
    <dbReference type="NCBI Taxonomy" id="1774748"/>
    <lineage>
        <taxon>Bacteria</taxon>
        <taxon>Bacillati</taxon>
        <taxon>Actinomycetota</taxon>
        <taxon>Actinomycetes</taxon>
        <taxon>Micrococcales</taxon>
        <taxon>Brevibacteriaceae</taxon>
        <taxon>Sediminivirga</taxon>
    </lineage>
</organism>
<dbReference type="Proteomes" id="UP000616114">
    <property type="component" value="Unassembled WGS sequence"/>
</dbReference>
<dbReference type="PROSITE" id="PS00552">
    <property type="entry name" value="HTH_MERR_1"/>
    <property type="match status" value="1"/>
</dbReference>
<feature type="coiled-coil region" evidence="5">
    <location>
        <begin position="81"/>
        <end position="108"/>
    </location>
</feature>
<dbReference type="GO" id="GO:0003700">
    <property type="term" value="F:DNA-binding transcription factor activity"/>
    <property type="evidence" value="ECO:0007669"/>
    <property type="project" value="InterPro"/>
</dbReference>
<dbReference type="Gene3D" id="1.10.1660.10">
    <property type="match status" value="1"/>
</dbReference>
<evidence type="ECO:0000256" key="2">
    <source>
        <dbReference type="ARBA" id="ARBA00023015"/>
    </source>
</evidence>
<dbReference type="InterPro" id="IPR009061">
    <property type="entry name" value="DNA-bd_dom_put_sf"/>
</dbReference>
<evidence type="ECO:0000313" key="7">
    <source>
        <dbReference type="EMBL" id="GGA02607.1"/>
    </source>
</evidence>
<keyword evidence="8" id="KW-1185">Reference proteome</keyword>
<dbReference type="PANTHER" id="PTHR30204:SF69">
    <property type="entry name" value="MERR-FAMILY TRANSCRIPTIONAL REGULATOR"/>
    <property type="match status" value="1"/>
</dbReference>
<protein>
    <submittedName>
        <fullName evidence="7">MerR family transcriptional regulator</fullName>
    </submittedName>
</protein>
<comment type="caution">
    <text evidence="7">The sequence shown here is derived from an EMBL/GenBank/DDBJ whole genome shotgun (WGS) entry which is preliminary data.</text>
</comment>
<proteinExistence type="predicted"/>
<dbReference type="RefSeq" id="WP_188549006.1">
    <property type="nucleotide sequence ID" value="NZ_BMFY01000001.1"/>
</dbReference>
<evidence type="ECO:0000313" key="8">
    <source>
        <dbReference type="Proteomes" id="UP000616114"/>
    </source>
</evidence>
<dbReference type="AlphaFoldDB" id="A0A8J2XIQ5"/>
<evidence type="ECO:0000256" key="4">
    <source>
        <dbReference type="ARBA" id="ARBA00023163"/>
    </source>
</evidence>
<name>A0A8J2XIQ5_9MICO</name>
<keyword evidence="1" id="KW-0678">Repressor</keyword>
<keyword evidence="3" id="KW-0238">DNA-binding</keyword>
<evidence type="ECO:0000259" key="6">
    <source>
        <dbReference type="PROSITE" id="PS50937"/>
    </source>
</evidence>
<keyword evidence="2" id="KW-0805">Transcription regulation</keyword>
<gene>
    <name evidence="7" type="ORF">GCM10011333_01460</name>
</gene>
<reference evidence="7" key="2">
    <citation type="submission" date="2020-09" db="EMBL/GenBank/DDBJ databases">
        <authorList>
            <person name="Sun Q."/>
            <person name="Zhou Y."/>
        </authorList>
    </citation>
    <scope>NUCLEOTIDE SEQUENCE</scope>
    <source>
        <strain evidence="7">CGMCC 1.12785</strain>
    </source>
</reference>
<dbReference type="InterPro" id="IPR000551">
    <property type="entry name" value="MerR-type_HTH_dom"/>
</dbReference>
<dbReference type="SMART" id="SM00422">
    <property type="entry name" value="HTH_MERR"/>
    <property type="match status" value="1"/>
</dbReference>
<dbReference type="PANTHER" id="PTHR30204">
    <property type="entry name" value="REDOX-CYCLING DRUG-SENSING TRANSCRIPTIONAL ACTIVATOR SOXR"/>
    <property type="match status" value="1"/>
</dbReference>
<evidence type="ECO:0000256" key="1">
    <source>
        <dbReference type="ARBA" id="ARBA00022491"/>
    </source>
</evidence>
<accession>A0A8J2XIQ5</accession>
<keyword evidence="4" id="KW-0804">Transcription</keyword>
<dbReference type="SUPFAM" id="SSF46955">
    <property type="entry name" value="Putative DNA-binding domain"/>
    <property type="match status" value="1"/>
</dbReference>
<dbReference type="Pfam" id="PF13411">
    <property type="entry name" value="MerR_1"/>
    <property type="match status" value="1"/>
</dbReference>
<dbReference type="PRINTS" id="PR00040">
    <property type="entry name" value="HTHMERR"/>
</dbReference>
<evidence type="ECO:0000256" key="3">
    <source>
        <dbReference type="ARBA" id="ARBA00023125"/>
    </source>
</evidence>
<reference evidence="7" key="1">
    <citation type="journal article" date="2014" name="Int. J. Syst. Evol. Microbiol.">
        <title>Complete genome sequence of Corynebacterium casei LMG S-19264T (=DSM 44701T), isolated from a smear-ripened cheese.</title>
        <authorList>
            <consortium name="US DOE Joint Genome Institute (JGI-PGF)"/>
            <person name="Walter F."/>
            <person name="Albersmeier A."/>
            <person name="Kalinowski J."/>
            <person name="Ruckert C."/>
        </authorList>
    </citation>
    <scope>NUCLEOTIDE SEQUENCE</scope>
    <source>
        <strain evidence="7">CGMCC 1.12785</strain>
    </source>
</reference>